<dbReference type="InterPro" id="IPR055101">
    <property type="entry name" value="AIPR_N"/>
</dbReference>
<evidence type="ECO:0000259" key="2">
    <source>
        <dbReference type="Pfam" id="PF22879"/>
    </source>
</evidence>
<organism evidence="3 4">
    <name type="scientific">Paeniglutamicibacter gangotriensis</name>
    <dbReference type="NCBI Taxonomy" id="254787"/>
    <lineage>
        <taxon>Bacteria</taxon>
        <taxon>Bacillati</taxon>
        <taxon>Actinomycetota</taxon>
        <taxon>Actinomycetes</taxon>
        <taxon>Micrococcales</taxon>
        <taxon>Micrococcaceae</taxon>
        <taxon>Paeniglutamicibacter</taxon>
    </lineage>
</organism>
<evidence type="ECO:0000313" key="3">
    <source>
        <dbReference type="EMBL" id="KAA0974158.1"/>
    </source>
</evidence>
<evidence type="ECO:0000313" key="4">
    <source>
        <dbReference type="Proteomes" id="UP000323856"/>
    </source>
</evidence>
<accession>A0A5B0E612</accession>
<comment type="caution">
    <text evidence="3">The sequence shown here is derived from an EMBL/GenBank/DDBJ whole genome shotgun (WGS) entry which is preliminary data.</text>
</comment>
<name>A0A5B0E612_9MICC</name>
<dbReference type="Pfam" id="PF22879">
    <property type="entry name" value="AIPR_N"/>
    <property type="match status" value="1"/>
</dbReference>
<dbReference type="EMBL" id="VOBL01000020">
    <property type="protein sequence ID" value="KAA0974158.1"/>
    <property type="molecule type" value="Genomic_DNA"/>
</dbReference>
<protein>
    <submittedName>
        <fullName evidence="3">AIPR family protein</fullName>
    </submittedName>
</protein>
<dbReference type="AlphaFoldDB" id="A0A5B0E612"/>
<reference evidence="3 4" key="1">
    <citation type="submission" date="2019-07" db="EMBL/GenBank/DDBJ databases">
        <title>Analysis of the biochemical properties, biological activity and biotechnological potential of siderophores and biosurfactants produced by Antarctic psychrotolerant bacteria.</title>
        <authorList>
            <person name="Styczynski M."/>
            <person name="Krucon T."/>
            <person name="Decewicz P."/>
            <person name="Dziewit L."/>
        </authorList>
    </citation>
    <scope>NUCLEOTIDE SEQUENCE [LARGE SCALE GENOMIC DNA]</scope>
    <source>
        <strain evidence="3 4">ANT_H27</strain>
    </source>
</reference>
<proteinExistence type="predicted"/>
<dbReference type="RefSeq" id="WP_149620515.1">
    <property type="nucleotide sequence ID" value="NZ_VOBL01000020.1"/>
</dbReference>
<feature type="domain" description="Abortive infection phage resistance protein N-terminal" evidence="2">
    <location>
        <begin position="28"/>
        <end position="178"/>
    </location>
</feature>
<dbReference type="OrthoDB" id="9806213at2"/>
<dbReference type="Pfam" id="PF10592">
    <property type="entry name" value="AIPR"/>
    <property type="match status" value="1"/>
</dbReference>
<gene>
    <name evidence="3" type="ORF">FQ154_16070</name>
</gene>
<sequence>MSVDFYSEFQSEVGTKAEVEGDFQVETFTAVVGEHLAEAGDMEDLQVAYFEGTGSRNRNLRVDGYDLSNSDESIVLVVSDYFETAEPRTVRQAEIAGALNALFNFLKESTSGQFRQGREESSQAYQLAYDLELRGNNASKYKLFYLTNGVLGGRAKALDTDELLGVPVEYHVWDIRRLEALAASTMGREELVIDLTKWVPAGVEALEVRGSADSSIYLAALPGQLLADLYEAHGSRLLESNVRSYLSNRGKVNKGIRQTVYREPDRFLAFNNGITATAANVELSQDGRSIRTITDLQIVNGGQTTASLFYVAKEKAKLEDWDLVNVPMKLVVVDAESASRLVPDISRYANSQNAVSTSDFFSNAPFHVRLEELARRTLVPAIAGQTYQTKWFYERTKGQYFTEKNRLSKSESLRFEKSFPRLQVLTKTDLAKYEMSWMQRPSTVSSGAQKNFSAYASVVTEAWNKKDGPESINVEYFKDIVARSILFNSIRRAVQAADWYEAGYLANIVTYTVSRLAHIVQTNHRLGTMNFADIWNRQAVDPVVLDFALQIAVGVKGVLTSPTREVQNVTEWAKKESCWVRVKALPLVVPPELSTWMVDPYRAKERKVAAVETEKLNDQLRGLTRLYEIPQESWQALEVFATERQLGAPADHGILKLMVSGGRKVPTDPQATRLLKFVATANSYGFSDFEP</sequence>
<evidence type="ECO:0000259" key="1">
    <source>
        <dbReference type="Pfam" id="PF10592"/>
    </source>
</evidence>
<feature type="domain" description="Abortive phage infection protein C-terminal" evidence="1">
    <location>
        <begin position="238"/>
        <end position="562"/>
    </location>
</feature>
<dbReference type="Proteomes" id="UP000323856">
    <property type="component" value="Unassembled WGS sequence"/>
</dbReference>
<dbReference type="InterPro" id="IPR018891">
    <property type="entry name" value="AIPR_C"/>
</dbReference>